<accession>A0A3A1N651</accession>
<organism evidence="1 2">
    <name type="scientific">Flagellimonas lutimaris</name>
    <dbReference type="NCBI Taxonomy" id="475082"/>
    <lineage>
        <taxon>Bacteria</taxon>
        <taxon>Pseudomonadati</taxon>
        <taxon>Bacteroidota</taxon>
        <taxon>Flavobacteriia</taxon>
        <taxon>Flavobacteriales</taxon>
        <taxon>Flavobacteriaceae</taxon>
        <taxon>Flagellimonas</taxon>
    </lineage>
</organism>
<comment type="caution">
    <text evidence="1">The sequence shown here is derived from an EMBL/GenBank/DDBJ whole genome shotgun (WGS) entry which is preliminary data.</text>
</comment>
<dbReference type="OrthoDB" id="1441767at2"/>
<proteinExistence type="predicted"/>
<sequence length="105" mass="12792">MENITQNNIEHQQELLVRVERNNKMVQRLSQKLNSYTCEPKCPQQFEKFYELKRSIQNYTKHHHRIVSKIQQRKTDLKEANNKEVEQHLKHFKKLENDIASYLVD</sequence>
<name>A0A3A1N651_9FLAO</name>
<evidence type="ECO:0000313" key="2">
    <source>
        <dbReference type="Proteomes" id="UP000266067"/>
    </source>
</evidence>
<dbReference type="Proteomes" id="UP000266067">
    <property type="component" value="Unassembled WGS sequence"/>
</dbReference>
<gene>
    <name evidence="1" type="ORF">D2V08_11920</name>
</gene>
<reference evidence="1 2" key="1">
    <citation type="submission" date="2018-08" db="EMBL/GenBank/DDBJ databases">
        <title>Proposal of Muricauda 72 sp.nov. and Muricauda NH166 sp.nov., isolated from seawater.</title>
        <authorList>
            <person name="Cheng H."/>
            <person name="Wu Y.-H."/>
            <person name="Guo L.-L."/>
            <person name="Xu X.-W."/>
        </authorList>
    </citation>
    <scope>NUCLEOTIDE SEQUENCE [LARGE SCALE GENOMIC DNA]</scope>
    <source>
        <strain evidence="1 2">KCTC 22173</strain>
    </source>
</reference>
<dbReference type="EMBL" id="QXFH01000072">
    <property type="protein sequence ID" value="RIV33105.1"/>
    <property type="molecule type" value="Genomic_DNA"/>
</dbReference>
<dbReference type="AlphaFoldDB" id="A0A3A1N651"/>
<evidence type="ECO:0000313" key="1">
    <source>
        <dbReference type="EMBL" id="RIV33105.1"/>
    </source>
</evidence>
<dbReference type="RefSeq" id="WP_119608361.1">
    <property type="nucleotide sequence ID" value="NZ_QXFH01000072.1"/>
</dbReference>
<protein>
    <submittedName>
        <fullName evidence="1">Uncharacterized protein</fullName>
    </submittedName>
</protein>
<keyword evidence="2" id="KW-1185">Reference proteome</keyword>